<evidence type="ECO:0000256" key="1">
    <source>
        <dbReference type="SAM" id="MobiDB-lite"/>
    </source>
</evidence>
<dbReference type="RefSeq" id="WP_146658795.1">
    <property type="nucleotide sequence ID" value="NZ_CP019791.1"/>
</dbReference>
<dbReference type="KEGG" id="alus:STSP2_00074"/>
<reference evidence="3" key="1">
    <citation type="submission" date="2017-02" db="EMBL/GenBank/DDBJ databases">
        <title>Comparative genomics and description of representatives of a novel lineage of planctomycetes thriving in anoxic sediments.</title>
        <authorList>
            <person name="Spring S."/>
            <person name="Bunk B."/>
            <person name="Sproer C."/>
        </authorList>
    </citation>
    <scope>NUCLEOTIDE SEQUENCE [LARGE SCALE GENOMIC DNA]</scope>
    <source>
        <strain evidence="3">ST-NAGAB-D1</strain>
    </source>
</reference>
<evidence type="ECO:0000313" key="2">
    <source>
        <dbReference type="EMBL" id="AQT66936.1"/>
    </source>
</evidence>
<dbReference type="STRING" id="1936003.STSP2_00074"/>
<keyword evidence="3" id="KW-1185">Reference proteome</keyword>
<dbReference type="Proteomes" id="UP000189674">
    <property type="component" value="Chromosome"/>
</dbReference>
<feature type="region of interest" description="Disordered" evidence="1">
    <location>
        <begin position="1"/>
        <end position="79"/>
    </location>
</feature>
<dbReference type="EMBL" id="CP019791">
    <property type="protein sequence ID" value="AQT66936.1"/>
    <property type="molecule type" value="Genomic_DNA"/>
</dbReference>
<proteinExistence type="predicted"/>
<feature type="compositionally biased region" description="Basic residues" evidence="1">
    <location>
        <begin position="32"/>
        <end position="47"/>
    </location>
</feature>
<gene>
    <name evidence="2" type="ORF">STSP2_00074</name>
</gene>
<dbReference type="AlphaFoldDB" id="A0A1U9NHF3"/>
<name>A0A1U9NHF3_9BACT</name>
<protein>
    <submittedName>
        <fullName evidence="2">Uncharacterized protein</fullName>
    </submittedName>
</protein>
<accession>A0A1U9NHF3</accession>
<feature type="compositionally biased region" description="Basic and acidic residues" evidence="1">
    <location>
        <begin position="1"/>
        <end position="15"/>
    </location>
</feature>
<organism evidence="2 3">
    <name type="scientific">Anaerohalosphaera lusitana</name>
    <dbReference type="NCBI Taxonomy" id="1936003"/>
    <lineage>
        <taxon>Bacteria</taxon>
        <taxon>Pseudomonadati</taxon>
        <taxon>Planctomycetota</taxon>
        <taxon>Phycisphaerae</taxon>
        <taxon>Sedimentisphaerales</taxon>
        <taxon>Anaerohalosphaeraceae</taxon>
        <taxon>Anaerohalosphaera</taxon>
    </lineage>
</organism>
<sequence length="79" mass="9407">MPDRDINIGRVDSLHHVAGKKNLHNEVENKEHKRKREQKKREQRRRAMQQQLDELVEKELESLSEQTDDDGEGHIDFHA</sequence>
<evidence type="ECO:0000313" key="3">
    <source>
        <dbReference type="Proteomes" id="UP000189674"/>
    </source>
</evidence>